<comment type="caution">
    <text evidence="2">The sequence shown here is derived from an EMBL/GenBank/DDBJ whole genome shotgun (WGS) entry which is preliminary data.</text>
</comment>
<evidence type="ECO:0000313" key="3">
    <source>
        <dbReference type="Proteomes" id="UP000266234"/>
    </source>
</evidence>
<organism evidence="2 3">
    <name type="scientific">Fusarium longipes</name>
    <dbReference type="NCBI Taxonomy" id="694270"/>
    <lineage>
        <taxon>Eukaryota</taxon>
        <taxon>Fungi</taxon>
        <taxon>Dikarya</taxon>
        <taxon>Ascomycota</taxon>
        <taxon>Pezizomycotina</taxon>
        <taxon>Sordariomycetes</taxon>
        <taxon>Hypocreomycetidae</taxon>
        <taxon>Hypocreales</taxon>
        <taxon>Nectriaceae</taxon>
        <taxon>Fusarium</taxon>
    </lineage>
</organism>
<dbReference type="OrthoDB" id="3641682at2759"/>
<feature type="signal peptide" evidence="1">
    <location>
        <begin position="1"/>
        <end position="17"/>
    </location>
</feature>
<dbReference type="AlphaFoldDB" id="A0A395SKG0"/>
<dbReference type="Proteomes" id="UP000266234">
    <property type="component" value="Unassembled WGS sequence"/>
</dbReference>
<keyword evidence="1" id="KW-0732">Signal</keyword>
<name>A0A395SKG0_9HYPO</name>
<accession>A0A395SKG0</accession>
<protein>
    <submittedName>
        <fullName evidence="2">Uncharacterized protein</fullName>
    </submittedName>
</protein>
<reference evidence="2 3" key="1">
    <citation type="journal article" date="2018" name="PLoS Pathog.">
        <title>Evolution of structural diversity of trichothecenes, a family of toxins produced by plant pathogenic and entomopathogenic fungi.</title>
        <authorList>
            <person name="Proctor R.H."/>
            <person name="McCormick S.P."/>
            <person name="Kim H.S."/>
            <person name="Cardoza R.E."/>
            <person name="Stanley A.M."/>
            <person name="Lindo L."/>
            <person name="Kelly A."/>
            <person name="Brown D.W."/>
            <person name="Lee T."/>
            <person name="Vaughan M.M."/>
            <person name="Alexander N.J."/>
            <person name="Busman M."/>
            <person name="Gutierrez S."/>
        </authorList>
    </citation>
    <scope>NUCLEOTIDE SEQUENCE [LARGE SCALE GENOMIC DNA]</scope>
    <source>
        <strain evidence="2 3">NRRL 20695</strain>
    </source>
</reference>
<evidence type="ECO:0000256" key="1">
    <source>
        <dbReference type="SAM" id="SignalP"/>
    </source>
</evidence>
<dbReference type="EMBL" id="PXOG01000145">
    <property type="protein sequence ID" value="RGP72908.1"/>
    <property type="molecule type" value="Genomic_DNA"/>
</dbReference>
<proteinExistence type="predicted"/>
<feature type="chain" id="PRO_5017470823" evidence="1">
    <location>
        <begin position="18"/>
        <end position="318"/>
    </location>
</feature>
<keyword evidence="3" id="KW-1185">Reference proteome</keyword>
<gene>
    <name evidence="2" type="ORF">FLONG3_6546</name>
</gene>
<sequence>MVPTTILLGLMASIVSADIQVIWQHAKASGQTALSVYNSSTLIAQSCSSFIDGSHNIDFSDVDENGFGNFTVGTKHYLVHSKSEYSGGPVCIKKYNPDATVVECSGLDWKSSTKAKIETNCHEKDGAKNALDLLNAKSSLSMDLTSSPMTKREANSENAFCTVAQATILVGDGNPHQNYYYKQLSEVISCGNAQSCSVGNTQSRSYTIGWSASLSAFGWTSGGFEVSETWETGNTYTCNGGPGENICVWYTTAHTAYTVTNRERDTCVLGSRWQNVGNPFVMFSPNQANRGGGYYCVVGTCRSQGDGYWVKDGRPGGP</sequence>
<evidence type="ECO:0000313" key="2">
    <source>
        <dbReference type="EMBL" id="RGP72908.1"/>
    </source>
</evidence>